<accession>A0A0F4Z261</accession>
<keyword evidence="8" id="KW-0961">Cell wall biogenesis/degradation</keyword>
<dbReference type="GeneID" id="25313705"/>
<dbReference type="STRING" id="1408163.A0A0F4Z261"/>
<name>A0A0F4Z261_RASE3</name>
<proteinExistence type="inferred from homology"/>
<evidence type="ECO:0000256" key="8">
    <source>
        <dbReference type="ARBA" id="ARBA00023316"/>
    </source>
</evidence>
<dbReference type="InterPro" id="IPR012334">
    <property type="entry name" value="Pectin_lyas_fold"/>
</dbReference>
<dbReference type="GO" id="GO:0005975">
    <property type="term" value="P:carbohydrate metabolic process"/>
    <property type="evidence" value="ECO:0007669"/>
    <property type="project" value="InterPro"/>
</dbReference>
<comment type="caution">
    <text evidence="11">The sequence shown here is derived from an EMBL/GenBank/DDBJ whole genome shotgun (WGS) entry which is preliminary data.</text>
</comment>
<dbReference type="OrthoDB" id="187139at2759"/>
<evidence type="ECO:0000313" key="12">
    <source>
        <dbReference type="Proteomes" id="UP000053958"/>
    </source>
</evidence>
<keyword evidence="7 9" id="KW-0326">Glycosidase</keyword>
<dbReference type="EC" id="3.2.1.40" evidence="11"/>
<comment type="similarity">
    <text evidence="2 9">Belongs to the glycosyl hydrolase 28 family.</text>
</comment>
<feature type="signal peptide" evidence="10">
    <location>
        <begin position="1"/>
        <end position="21"/>
    </location>
</feature>
<protein>
    <submittedName>
        <fullName evidence="11">Alpha-L-rhamnosidase</fullName>
        <ecNumber evidence="11">3.2.1.40</ecNumber>
    </submittedName>
</protein>
<keyword evidence="6" id="KW-0325">Glycoprotein</keyword>
<evidence type="ECO:0000256" key="7">
    <source>
        <dbReference type="ARBA" id="ARBA00023295"/>
    </source>
</evidence>
<dbReference type="EMBL" id="LASV01000056">
    <property type="protein sequence ID" value="KKA24607.1"/>
    <property type="molecule type" value="Genomic_DNA"/>
</dbReference>
<dbReference type="GO" id="GO:0030596">
    <property type="term" value="F:alpha-L-rhamnosidase activity"/>
    <property type="evidence" value="ECO:0007669"/>
    <property type="project" value="UniProtKB-EC"/>
</dbReference>
<dbReference type="GO" id="GO:0004650">
    <property type="term" value="F:polygalacturonase activity"/>
    <property type="evidence" value="ECO:0007669"/>
    <property type="project" value="InterPro"/>
</dbReference>
<dbReference type="PANTHER" id="PTHR31736">
    <property type="match status" value="1"/>
</dbReference>
<dbReference type="InterPro" id="IPR011050">
    <property type="entry name" value="Pectin_lyase_fold/virulence"/>
</dbReference>
<dbReference type="GO" id="GO:0071555">
    <property type="term" value="P:cell wall organization"/>
    <property type="evidence" value="ECO:0007669"/>
    <property type="project" value="UniProtKB-KW"/>
</dbReference>
<dbReference type="PANTHER" id="PTHR31736:SF8">
    <property type="entry name" value="PUTATIVE (AFU_ORTHOLOGUE AFUA_7G06410)-RELATED"/>
    <property type="match status" value="1"/>
</dbReference>
<dbReference type="Proteomes" id="UP000053958">
    <property type="component" value="Unassembled WGS sequence"/>
</dbReference>
<evidence type="ECO:0000256" key="9">
    <source>
        <dbReference type="RuleBase" id="RU361169"/>
    </source>
</evidence>
<dbReference type="AlphaFoldDB" id="A0A0F4Z261"/>
<keyword evidence="5 9" id="KW-0378">Hydrolase</keyword>
<dbReference type="Pfam" id="PF00295">
    <property type="entry name" value="Glyco_hydro_28"/>
    <property type="match status" value="1"/>
</dbReference>
<keyword evidence="3" id="KW-0964">Secreted</keyword>
<evidence type="ECO:0000256" key="5">
    <source>
        <dbReference type="ARBA" id="ARBA00022801"/>
    </source>
</evidence>
<organism evidence="11 12">
    <name type="scientific">Rasamsonia emersonii (strain ATCC 16479 / CBS 393.64 / IMI 116815)</name>
    <dbReference type="NCBI Taxonomy" id="1408163"/>
    <lineage>
        <taxon>Eukaryota</taxon>
        <taxon>Fungi</taxon>
        <taxon>Dikarya</taxon>
        <taxon>Ascomycota</taxon>
        <taxon>Pezizomycotina</taxon>
        <taxon>Eurotiomycetes</taxon>
        <taxon>Eurotiomycetidae</taxon>
        <taxon>Eurotiales</taxon>
        <taxon>Trichocomaceae</taxon>
        <taxon>Rasamsonia</taxon>
    </lineage>
</organism>
<dbReference type="RefSeq" id="XP_013331219.1">
    <property type="nucleotide sequence ID" value="XM_013475765.1"/>
</dbReference>
<sequence>MIYWGILFVFLLSANAALATAKPDDDVSNSKATRRVCTVQPGGSEAIDDAPAIIQAFEQCGYGGTVVFLNTTYYVNSVMNTTGLADSEVDLRGTLLWGTNITYWLSHSLPVGYQNQSTAWLLGGDNIRVDGHGYGTLNGNGNVWYSFVHGRSNYPRRPHALTVWGATNSVFQGLRFIRSQMWTMSIIYSHNTVFDSIYVNNTSTGGSPSCNSHITFRNWIVDNGDDSISIKANSTDITITNCTFYNGLGIAIGSIGQYKDVFETVQRVKAEDTQYHNTLHAVYFKTWTGEQVGYPPNGGGGGFGFASDMTFADLHIQHTRGPPISISQCTTFSGTAGNCTSSKFELSDLSFHHIEGTSSTAVVASLQCSAVKPCRNIVITDADIITLSSNGTSAAAAQYLCGNVIGTKGFNCTGPVCVGASATGGC</sequence>
<keyword evidence="12" id="KW-1185">Reference proteome</keyword>
<gene>
    <name evidence="11" type="ORF">T310_1354</name>
</gene>
<comment type="subcellular location">
    <subcellularLocation>
        <location evidence="1">Secreted</location>
    </subcellularLocation>
</comment>
<dbReference type="InterPro" id="IPR000743">
    <property type="entry name" value="Glyco_hydro_28"/>
</dbReference>
<dbReference type="Gene3D" id="2.160.20.10">
    <property type="entry name" value="Single-stranded right-handed beta-helix, Pectin lyase-like"/>
    <property type="match status" value="1"/>
</dbReference>
<keyword evidence="4 10" id="KW-0732">Signal</keyword>
<evidence type="ECO:0000256" key="4">
    <source>
        <dbReference type="ARBA" id="ARBA00022729"/>
    </source>
</evidence>
<evidence type="ECO:0000256" key="6">
    <source>
        <dbReference type="ARBA" id="ARBA00023180"/>
    </source>
</evidence>
<evidence type="ECO:0000313" key="11">
    <source>
        <dbReference type="EMBL" id="KKA24607.1"/>
    </source>
</evidence>
<dbReference type="GO" id="GO:0005576">
    <property type="term" value="C:extracellular region"/>
    <property type="evidence" value="ECO:0007669"/>
    <property type="project" value="UniProtKB-SubCell"/>
</dbReference>
<evidence type="ECO:0000256" key="10">
    <source>
        <dbReference type="SAM" id="SignalP"/>
    </source>
</evidence>
<dbReference type="SUPFAM" id="SSF51126">
    <property type="entry name" value="Pectin lyase-like"/>
    <property type="match status" value="1"/>
</dbReference>
<evidence type="ECO:0000256" key="3">
    <source>
        <dbReference type="ARBA" id="ARBA00022525"/>
    </source>
</evidence>
<evidence type="ECO:0000256" key="2">
    <source>
        <dbReference type="ARBA" id="ARBA00008834"/>
    </source>
</evidence>
<reference evidence="11 12" key="1">
    <citation type="submission" date="2015-04" db="EMBL/GenBank/DDBJ databases">
        <authorList>
            <person name="Heijne W.H."/>
            <person name="Fedorova N.D."/>
            <person name="Nierman W.C."/>
            <person name="Vollebregt A.W."/>
            <person name="Zhao Z."/>
            <person name="Wu L."/>
            <person name="Kumar M."/>
            <person name="Stam H."/>
            <person name="van den Berg M.A."/>
            <person name="Pel H.J."/>
        </authorList>
    </citation>
    <scope>NUCLEOTIDE SEQUENCE [LARGE SCALE GENOMIC DNA]</scope>
    <source>
        <strain evidence="11 12">CBS 393.64</strain>
    </source>
</reference>
<feature type="chain" id="PRO_5002482100" evidence="10">
    <location>
        <begin position="22"/>
        <end position="426"/>
    </location>
</feature>
<evidence type="ECO:0000256" key="1">
    <source>
        <dbReference type="ARBA" id="ARBA00004613"/>
    </source>
</evidence>